<keyword evidence="1" id="KW-1133">Transmembrane helix</keyword>
<proteinExistence type="predicted"/>
<dbReference type="Proteomes" id="UP001500582">
    <property type="component" value="Unassembled WGS sequence"/>
</dbReference>
<feature type="transmembrane region" description="Helical" evidence="1">
    <location>
        <begin position="199"/>
        <end position="220"/>
    </location>
</feature>
<dbReference type="InterPro" id="IPR012429">
    <property type="entry name" value="HGSNAT_cat"/>
</dbReference>
<keyword evidence="1" id="KW-0812">Transmembrane</keyword>
<keyword evidence="1" id="KW-0472">Membrane</keyword>
<evidence type="ECO:0000313" key="3">
    <source>
        <dbReference type="EMBL" id="GAA4332875.1"/>
    </source>
</evidence>
<evidence type="ECO:0000259" key="2">
    <source>
        <dbReference type="Pfam" id="PF07786"/>
    </source>
</evidence>
<gene>
    <name evidence="3" type="ORF">GCM10023149_39390</name>
</gene>
<feature type="transmembrane region" description="Helical" evidence="1">
    <location>
        <begin position="53"/>
        <end position="70"/>
    </location>
</feature>
<name>A0ABP8H139_9SPHI</name>
<feature type="transmembrane region" description="Helical" evidence="1">
    <location>
        <begin position="115"/>
        <end position="133"/>
    </location>
</feature>
<evidence type="ECO:0000256" key="1">
    <source>
        <dbReference type="SAM" id="Phobius"/>
    </source>
</evidence>
<accession>A0ABP8H139</accession>
<reference evidence="4" key="1">
    <citation type="journal article" date="2019" name="Int. J. Syst. Evol. Microbiol.">
        <title>The Global Catalogue of Microorganisms (GCM) 10K type strain sequencing project: providing services to taxonomists for standard genome sequencing and annotation.</title>
        <authorList>
            <consortium name="The Broad Institute Genomics Platform"/>
            <consortium name="The Broad Institute Genome Sequencing Center for Infectious Disease"/>
            <person name="Wu L."/>
            <person name="Ma J."/>
        </authorList>
    </citation>
    <scope>NUCLEOTIDE SEQUENCE [LARGE SCALE GENOMIC DNA]</scope>
    <source>
        <strain evidence="4">JCM 17705</strain>
    </source>
</reference>
<dbReference type="PANTHER" id="PTHR31061:SF24">
    <property type="entry name" value="LD22376P"/>
    <property type="match status" value="1"/>
</dbReference>
<feature type="transmembrane region" description="Helical" evidence="1">
    <location>
        <begin position="263"/>
        <end position="282"/>
    </location>
</feature>
<sequence>MSQALPAKRLLSLDIFRGATVAAMILVNNPGDWGHIYPPLEHSVWNGCTPTDLIFPSFLFIVGVSIVYAMESKKETPANHTKMILSALRRALILIIISLVTQLIFHPGFEHLRFPGVLQRIGVVFFICSVLYIKTSQKTRDWLFGILLIGYYIMMCFVPVPGFGHANLEPETNIGAWVDRLVFTENHLWSQSRTWDPEGLLGTLPAIATGLFGIRVGSWLKGKQHDDGTKVSWLFIYGTAAAVAGLAWGLFFPINKALWTSSFVLYTGGLATMGLAFCYWLIDVQGYKRFSGIFIPFGINAITAYVLSGYIPHYLYKITFHTASGEKNIYQLAFEPYFSPVNASLAAAVALVMLLWVIMWVLYRKKIIIKV</sequence>
<keyword evidence="4" id="KW-1185">Reference proteome</keyword>
<feature type="transmembrane region" description="Helical" evidence="1">
    <location>
        <begin position="142"/>
        <end position="160"/>
    </location>
</feature>
<dbReference type="PANTHER" id="PTHR31061">
    <property type="entry name" value="LD22376P"/>
    <property type="match status" value="1"/>
</dbReference>
<protein>
    <submittedName>
        <fullName evidence="3">DUF5009 domain-containing protein</fullName>
    </submittedName>
</protein>
<feature type="domain" description="Heparan-alpha-glucosaminide N-acetyltransferase catalytic" evidence="2">
    <location>
        <begin position="9"/>
        <end position="155"/>
    </location>
</feature>
<dbReference type="RefSeq" id="WP_345212882.1">
    <property type="nucleotide sequence ID" value="NZ_BAABFT010000012.1"/>
</dbReference>
<feature type="transmembrane region" description="Helical" evidence="1">
    <location>
        <begin position="294"/>
        <end position="311"/>
    </location>
</feature>
<evidence type="ECO:0000313" key="4">
    <source>
        <dbReference type="Proteomes" id="UP001500582"/>
    </source>
</evidence>
<organism evidence="3 4">
    <name type="scientific">Mucilaginibacter gynuensis</name>
    <dbReference type="NCBI Taxonomy" id="1302236"/>
    <lineage>
        <taxon>Bacteria</taxon>
        <taxon>Pseudomonadati</taxon>
        <taxon>Bacteroidota</taxon>
        <taxon>Sphingobacteriia</taxon>
        <taxon>Sphingobacteriales</taxon>
        <taxon>Sphingobacteriaceae</taxon>
        <taxon>Mucilaginibacter</taxon>
    </lineage>
</organism>
<dbReference type="EMBL" id="BAABFT010000012">
    <property type="protein sequence ID" value="GAA4332875.1"/>
    <property type="molecule type" value="Genomic_DNA"/>
</dbReference>
<feature type="transmembrane region" description="Helical" evidence="1">
    <location>
        <begin position="343"/>
        <end position="363"/>
    </location>
</feature>
<feature type="transmembrane region" description="Helical" evidence="1">
    <location>
        <begin position="232"/>
        <end position="251"/>
    </location>
</feature>
<comment type="caution">
    <text evidence="3">The sequence shown here is derived from an EMBL/GenBank/DDBJ whole genome shotgun (WGS) entry which is preliminary data.</text>
</comment>
<feature type="transmembrane region" description="Helical" evidence="1">
    <location>
        <begin position="91"/>
        <end position="109"/>
    </location>
</feature>
<dbReference type="Pfam" id="PF07786">
    <property type="entry name" value="HGSNAT_cat"/>
    <property type="match status" value="1"/>
</dbReference>